<organism evidence="2 3">
    <name type="scientific">Caerostris extrusa</name>
    <name type="common">Bark spider</name>
    <name type="synonym">Caerostris bankana</name>
    <dbReference type="NCBI Taxonomy" id="172846"/>
    <lineage>
        <taxon>Eukaryota</taxon>
        <taxon>Metazoa</taxon>
        <taxon>Ecdysozoa</taxon>
        <taxon>Arthropoda</taxon>
        <taxon>Chelicerata</taxon>
        <taxon>Arachnida</taxon>
        <taxon>Araneae</taxon>
        <taxon>Araneomorphae</taxon>
        <taxon>Entelegynae</taxon>
        <taxon>Araneoidea</taxon>
        <taxon>Araneidae</taxon>
        <taxon>Caerostris</taxon>
    </lineage>
</organism>
<comment type="caution">
    <text evidence="2">The sequence shown here is derived from an EMBL/GenBank/DDBJ whole genome shotgun (WGS) entry which is preliminary data.</text>
</comment>
<reference evidence="2 3" key="1">
    <citation type="submission" date="2021-06" db="EMBL/GenBank/DDBJ databases">
        <title>Caerostris extrusa draft genome.</title>
        <authorList>
            <person name="Kono N."/>
            <person name="Arakawa K."/>
        </authorList>
    </citation>
    <scope>NUCLEOTIDE SEQUENCE [LARGE SCALE GENOMIC DNA]</scope>
</reference>
<evidence type="ECO:0000313" key="2">
    <source>
        <dbReference type="EMBL" id="GIX69643.1"/>
    </source>
</evidence>
<sequence length="133" mass="15809">MDTIKGREQFNLLIYRTSVVALLIFKSIHVTCELKNRSLYLRAIPFRSQIENPSRDPEPSEIRPGPKRALDTFPLIALWHLLMGLLHGISSLTRFNRWKGGSIKRTYLYYLWPIRRVERPDFLFHNLRYSCMM</sequence>
<keyword evidence="1" id="KW-0812">Transmembrane</keyword>
<feature type="transmembrane region" description="Helical" evidence="1">
    <location>
        <begin position="12"/>
        <end position="30"/>
    </location>
</feature>
<dbReference type="EMBL" id="BPLR01019604">
    <property type="protein sequence ID" value="GIX69643.1"/>
    <property type="molecule type" value="Genomic_DNA"/>
</dbReference>
<evidence type="ECO:0000313" key="3">
    <source>
        <dbReference type="Proteomes" id="UP001054945"/>
    </source>
</evidence>
<proteinExistence type="predicted"/>
<feature type="transmembrane region" description="Helical" evidence="1">
    <location>
        <begin position="76"/>
        <end position="95"/>
    </location>
</feature>
<keyword evidence="1" id="KW-0472">Membrane</keyword>
<gene>
    <name evidence="2" type="ORF">CEXT_663361</name>
</gene>
<keyword evidence="1" id="KW-1133">Transmembrane helix</keyword>
<name>A0AAV4MB21_CAEEX</name>
<protein>
    <submittedName>
        <fullName evidence="2">Uncharacterized protein</fullName>
    </submittedName>
</protein>
<evidence type="ECO:0000256" key="1">
    <source>
        <dbReference type="SAM" id="Phobius"/>
    </source>
</evidence>
<dbReference type="Proteomes" id="UP001054945">
    <property type="component" value="Unassembled WGS sequence"/>
</dbReference>
<accession>A0AAV4MB21</accession>
<dbReference type="AlphaFoldDB" id="A0AAV4MB21"/>
<keyword evidence="3" id="KW-1185">Reference proteome</keyword>